<proteinExistence type="predicted"/>
<dbReference type="InterPro" id="IPR018640">
    <property type="entry name" value="DUF2063"/>
</dbReference>
<feature type="domain" description="Putative DNA-binding" evidence="1">
    <location>
        <begin position="5"/>
        <end position="98"/>
    </location>
</feature>
<organism evidence="2">
    <name type="scientific">hydrothermal vent metagenome</name>
    <dbReference type="NCBI Taxonomy" id="652676"/>
    <lineage>
        <taxon>unclassified sequences</taxon>
        <taxon>metagenomes</taxon>
        <taxon>ecological metagenomes</taxon>
    </lineage>
</organism>
<evidence type="ECO:0000313" key="2">
    <source>
        <dbReference type="EMBL" id="VAW91144.1"/>
    </source>
</evidence>
<evidence type="ECO:0000259" key="1">
    <source>
        <dbReference type="Pfam" id="PF09836"/>
    </source>
</evidence>
<name>A0A3B1ABM2_9ZZZZ</name>
<accession>A0A3B1ABM2</accession>
<dbReference type="Pfam" id="PF09836">
    <property type="entry name" value="DUF2063"/>
    <property type="match status" value="1"/>
</dbReference>
<dbReference type="InterPro" id="IPR044922">
    <property type="entry name" value="DUF2063_N_sf"/>
</dbReference>
<reference evidence="2" key="1">
    <citation type="submission" date="2018-06" db="EMBL/GenBank/DDBJ databases">
        <authorList>
            <person name="Zhirakovskaya E."/>
        </authorList>
    </citation>
    <scope>NUCLEOTIDE SEQUENCE</scope>
</reference>
<protein>
    <recommendedName>
        <fullName evidence="1">Putative DNA-binding domain-containing protein</fullName>
    </recommendedName>
</protein>
<sequence length="259" mass="29808">MLRKIQQQFLDGLFSQDNNPEIISVISESGPRTTLDQFMSYRDSVIGGIIEALTVSYPVVKALVGEQFFNHISYQYIRKTPSKNPDLNCYGSDFAIFLDNLDNLQTVPYLSDVARLEWAWQKIISGDKTKTGSLNLLATLEESAIDNIQFELSPHSSLLQSNYAIDKIWQTNQKNVTNDFDNSYNINTSVNLFIWRLDLDMKISLIEPEQYIFLKLIQHKKIFSDVCEEYHQHFPDDDIGVVLSNCIQANWIHSFKVIP</sequence>
<dbReference type="EMBL" id="UOFS01000006">
    <property type="protein sequence ID" value="VAW91144.1"/>
    <property type="molecule type" value="Genomic_DNA"/>
</dbReference>
<gene>
    <name evidence="2" type="ORF">MNBD_GAMMA22-2647</name>
</gene>
<dbReference type="AlphaFoldDB" id="A0A3B1ABM2"/>
<dbReference type="Gene3D" id="1.10.150.690">
    <property type="entry name" value="DUF2063"/>
    <property type="match status" value="1"/>
</dbReference>